<dbReference type="RefSeq" id="XP_001440058.1">
    <property type="nucleotide sequence ID" value="XM_001440021.1"/>
</dbReference>
<accession>A0CPE4</accession>
<feature type="domain" description="PSI" evidence="2">
    <location>
        <begin position="2298"/>
        <end position="2337"/>
    </location>
</feature>
<reference evidence="3 4" key="1">
    <citation type="journal article" date="2006" name="Nature">
        <title>Global trends of whole-genome duplications revealed by the ciliate Paramecium tetraurelia.</title>
        <authorList>
            <consortium name="Genoscope"/>
            <person name="Aury J.-M."/>
            <person name="Jaillon O."/>
            <person name="Duret L."/>
            <person name="Noel B."/>
            <person name="Jubin C."/>
            <person name="Porcel B.M."/>
            <person name="Segurens B."/>
            <person name="Daubin V."/>
            <person name="Anthouard V."/>
            <person name="Aiach N."/>
            <person name="Arnaiz O."/>
            <person name="Billaut A."/>
            <person name="Beisson J."/>
            <person name="Blanc I."/>
            <person name="Bouhouche K."/>
            <person name="Camara F."/>
            <person name="Duharcourt S."/>
            <person name="Guigo R."/>
            <person name="Gogendeau D."/>
            <person name="Katinka M."/>
            <person name="Keller A.-M."/>
            <person name="Kissmehl R."/>
            <person name="Klotz C."/>
            <person name="Koll F."/>
            <person name="Le Moue A."/>
            <person name="Lepere C."/>
            <person name="Malinsky S."/>
            <person name="Nowacki M."/>
            <person name="Nowak J.K."/>
            <person name="Plattner H."/>
            <person name="Poulain J."/>
            <person name="Ruiz F."/>
            <person name="Serrano V."/>
            <person name="Zagulski M."/>
            <person name="Dessen P."/>
            <person name="Betermier M."/>
            <person name="Weissenbach J."/>
            <person name="Scarpelli C."/>
            <person name="Schachter V."/>
            <person name="Sperling L."/>
            <person name="Meyer E."/>
            <person name="Cohen J."/>
            <person name="Wincker P."/>
        </authorList>
    </citation>
    <scope>NUCLEOTIDE SEQUENCE [LARGE SCALE GENOMIC DNA]</scope>
    <source>
        <strain evidence="3 4">Stock d4-2</strain>
    </source>
</reference>
<dbReference type="OrthoDB" id="296528at2759"/>
<name>A0CPE4_PARTE</name>
<proteinExistence type="predicted"/>
<organism evidence="3 4">
    <name type="scientific">Paramecium tetraurelia</name>
    <dbReference type="NCBI Taxonomy" id="5888"/>
    <lineage>
        <taxon>Eukaryota</taxon>
        <taxon>Sar</taxon>
        <taxon>Alveolata</taxon>
        <taxon>Ciliophora</taxon>
        <taxon>Intramacronucleata</taxon>
        <taxon>Oligohymenophorea</taxon>
        <taxon>Peniculida</taxon>
        <taxon>Parameciidae</taxon>
        <taxon>Paramecium</taxon>
    </lineage>
</organism>
<dbReference type="GeneID" id="5025843"/>
<dbReference type="HOGENOM" id="CLU_229034_0_0_1"/>
<evidence type="ECO:0000259" key="2">
    <source>
        <dbReference type="SMART" id="SM00423"/>
    </source>
</evidence>
<dbReference type="SMART" id="SM00423">
    <property type="entry name" value="PSI"/>
    <property type="match status" value="5"/>
</dbReference>
<dbReference type="KEGG" id="ptm:GSPATT00009052001"/>
<keyword evidence="4" id="KW-1185">Reference proteome</keyword>
<protein>
    <recommendedName>
        <fullName evidence="2">PSI domain-containing protein</fullName>
    </recommendedName>
</protein>
<feature type="domain" description="PSI" evidence="2">
    <location>
        <begin position="1731"/>
        <end position="1788"/>
    </location>
</feature>
<gene>
    <name evidence="3" type="ORF">GSPATT00009052001</name>
</gene>
<evidence type="ECO:0000256" key="1">
    <source>
        <dbReference type="ARBA" id="ARBA00023180"/>
    </source>
</evidence>
<feature type="domain" description="PSI" evidence="2">
    <location>
        <begin position="1444"/>
        <end position="1490"/>
    </location>
</feature>
<dbReference type="Proteomes" id="UP000000600">
    <property type="component" value="Unassembled WGS sequence"/>
</dbReference>
<evidence type="ECO:0000313" key="4">
    <source>
        <dbReference type="Proteomes" id="UP000000600"/>
    </source>
</evidence>
<dbReference type="EMBL" id="CT868130">
    <property type="protein sequence ID" value="CAK72661.1"/>
    <property type="molecule type" value="Genomic_DNA"/>
</dbReference>
<dbReference type="InterPro" id="IPR016201">
    <property type="entry name" value="PSI"/>
</dbReference>
<keyword evidence="1" id="KW-0325">Glycoprotein</keyword>
<sequence length="2387" mass="270414">MKVCQQVYDLTQLACTDTITKHSCLSIQNINQLCYWDSKSYTCNEIKEQTYQEDFEDVLYSASVCGRIKNYLIIHSSLIWPLISYTPDFASEAQDIYRQDLGLEKQSSNKEYDGGLLANNKLYNKCNDGNQATYFQWYHFNDAQSYALNNLKISDRTREGCIALQIADDSDYLQIFSTKIETIGINHIYCRYQGGIFTNYKCLYLNSELDLKDKNFLLANKIYCDQLNLNQCQYVEAECYPIMLDGNNEQEVTCTFSELKLQEAQGCLSQTQQYKTYRDCATVTDANQGSYLDISQVPSVCSSSCVSKEQDNCDANLCKWIDEQPDFYGCIPKFGCNQPGVNRHYCIYMAQPCQWDVDLNQCKLIYDYELNIIECNDAMSKFLCGSIRTMGQECIWIDEDEKCLNVMSVPALKVFTAFPSKYIVNRNLCMNYNGKHRYQNFKCPIYTTSGSCATEDPSEFTKQMCLTTTNCHWDTLYQRCSQYQVKSSCEQMVSVSADACSLFSDCLYDQASESCKAQQTNQNCNTPGLAKAKCLALDDYPCQWIGGKCNQVTQFRELCTSYRNVSKLVCTSLETQLCQYSNGNCFLVDVQPTNCSDTYNRYACQYSTDKCYFFNNKCQSFTTQQLTCTGYYLTQKACQAITTPGQECIWQSDQCISINKSVNCLSTSTFVLNKLACIGISAERSAYLDDQFYCEYNDTTNECKSNVTDIVNDCGTSLNLNRQRCSAFTTGRFCLFQDYKCNEINLNHKYWDDKLDTINCEQANKSLCRFVRGRICQWVKQTWAGYTDQRCAEVKIFNISCLDTLSYVEKPYFKSKSYNPQSCSALMRYSVIERCKPSTAPAELYTKCVVDDDSPKNYYSCEQLGISPSICVTTTYGKCAYINNVCVQAPEYSSTCSTLNKLGCLNSRSYCSLLSGYTLNFDMGSITSDEYVTQVCDLQQSNQSCDQFKYDMQSWTLCSGIQKCYGRYQSCILLLNAETPITKCDSPGVSQYVCLHSDMICQFRNSRCQSISTNRCEFETTLEDCVQNLYYNCVYSNKQCYTQNLITKCDKYSYTNKKFCRQYPNCRYDSSTFKCIDLAMLMDVQNNLVTYAVNCSTYKNQFDCLNQWQVQCQYSSSLCSAPSTTPSSCPHLQQYSKILCQRFENCDFKFGYYCFDKTQTLDCTKLSETLCVQDIDQSLQCYWDGTTCQIINTQICSDIQNKKINYFGCQKVSSNDGSKCFYSEEQMFCKLVTEVNQCSDFTTNIGCALRAQTPCIVASPSTDSSSCSTAALTFNSKLNQFGCTQLVGNVYRYDMYEYECKLLIATEMSGCENLNFNACIKSTSIYLTLMCAWINQRCQQINDFTNVNDCTKLNKYACMKVEKNDLICKWDDTNFCLASTESSTCASISPTTPITSDDFPPTPYVKASAPYNSLSLCSKGESTKACMAKVGQQGCVEFNYTVEICSGLGLNKKACIEQTTGYCIWLNNQCQNAQLDNQSCTAQVNKKTCLAMNDEMCQWNVSTNTCSNITLVECSDATTYLQCMNVPNKECYYINTCQELNILPLVCKKGFNKVACRKVQNQVCQFSNNECSLIGEFDYWQVCPLYKTLATCPTSTCQWQNSQCIIKTECLHAQQSLTTPLDEIPHMLDICTSIKLSACIQIYNKIGCMKSSLYCKWDDVTGCSSFVTYLNTITCDDSIKYNKKVCDKYAPKFCEFKDDSCSPKITDYYFTNIPSQTLASTEINQDIETEQCDFYTTRESCLLSTKFACKWTGFCESLSNNEINITYSELNLKACIKFKQQWRQRQCIETSFLFMPNEVIDRNIQVCETPFISKSTCLNISAQPCTFNTAYNKCEKTTQLSNNCSSYVNVNQKTCQLLKNYDCRYNELTFTCVSVNQNQLPSNLDGVSLKACISLSIPVYWNDGCKQATKFQCDSVYKSSPSACTLALGPCIYDPSTSQCVSTYNINSIQCDTPGISQELCTSILRQPCIFKSNQCQIIPNTYSCSQAKLVNQMACASLNQSCVYDSLNQSCKAVIQALKCSSPGLSKNACLLNPSCAFNYDYTQCQCQYILSPQICHNLSSTDCSANSSCFYDTLLQICRRKYCEDLAPKQCVGSLEGKQCYLNNRNNCQSAGKCEDIIHIDNSYCEDIFFDGFPCLGSNKRCFSQNNFQDYCPNSDCSNNSCKYNQQNVCQALTCFQLEDCSKLGNHCLQLSDGQCIENNSCQSLESDMCNGATVRTQASCLLQKYNLYLEDVMCTSQVCELYGISDLCNGNEYNGYTCLLVDQKCIPCDQILDVCTCMEATGICLWKNNKCHSVQCSELLNAASCNSLQRCSWSNLNNACMIHCNKVINSDDCDSRTGECYFDYATNFCFAGIYKTPNLSIQIDISSIYAIYLTLSIITYTLIL</sequence>
<feature type="domain" description="PSI" evidence="2">
    <location>
        <begin position="1912"/>
        <end position="1977"/>
    </location>
</feature>
<dbReference type="InParanoid" id="A0CPE4"/>
<feature type="domain" description="PSI" evidence="2">
    <location>
        <begin position="442"/>
        <end position="501"/>
    </location>
</feature>
<evidence type="ECO:0000313" key="3">
    <source>
        <dbReference type="EMBL" id="CAK72661.1"/>
    </source>
</evidence>